<name>J4G8W7_9APHY</name>
<dbReference type="Pfam" id="PF12937">
    <property type="entry name" value="F-box-like"/>
    <property type="match status" value="1"/>
</dbReference>
<dbReference type="HOGENOM" id="CLU_020266_1_0_1"/>
<protein>
    <recommendedName>
        <fullName evidence="1">Hemimethylated DNA-binding domain-containing protein</fullName>
    </recommendedName>
</protein>
<dbReference type="NCBIfam" id="TIGR02097">
    <property type="entry name" value="yccV"/>
    <property type="match status" value="1"/>
</dbReference>
<dbReference type="Gene3D" id="2.30.30.390">
    <property type="entry name" value="Hemimethylated DNA-binding domain"/>
    <property type="match status" value="1"/>
</dbReference>
<dbReference type="GO" id="GO:0003677">
    <property type="term" value="F:DNA binding"/>
    <property type="evidence" value="ECO:0007669"/>
    <property type="project" value="InterPro"/>
</dbReference>
<dbReference type="InParanoid" id="J4G8W7"/>
<dbReference type="AlphaFoldDB" id="J4G8W7"/>
<accession>J4G8W7</accession>
<dbReference type="Pfam" id="PF13369">
    <property type="entry name" value="Transglut_core2"/>
    <property type="match status" value="1"/>
</dbReference>
<sequence>MDVDSGTPEPPWSRLPTELYAHILSFFPPARDHADSSAKTLASCLCTNRHLRAVALHPGLWEPHYRARYTERVEENEARRAAETGGDWARMYAARRALDRAALVAVDEIRLHLCGRHLVARKIAQEYSFDVWDALEIEAQLPLPVYFRVGADEGREEGEEAPEVPHALPRRYWARAMLGVIARRYALGQWVRLYSSADETVSFEEALAGLSAFFDESPKKVSVWLNGLADQCRKQLVSAGVVLDPESTNYDLRALCVHIRTALREMGFKNAESVDFYNLLNQFPHGLMQQENRRTIPMSLVYIFVAVCQRLGIRASPTNFPGKVLCHIAPQNPEEREMIFDLCKDEPPFVFTSNDPALMLAEMGLPSDARIDFIRPCNISIMLHRAAANIIISVRWNQRRTMDAAVEKFTWCSYASFCVFLLQAQDNQILSHIMDSKPLDALAVLDDVLSPRLTSSARAGLSRHCTDLVDTEEEAARMMSMRSTHSVKYFVGMVVRHLWYDYVGCVIGWHPLCLAKEDLTPVIEVQRLRRGWDQPFYWVVTVDGAKRYVAEEDLEPIPVTREIARNMFEGRTIFGRYFDGVEVDEEQSRGRLLPTEELKTLYPEDNQAGAAWAAVGLSSAAKPSRRERPEPLGRT</sequence>
<dbReference type="Gene3D" id="1.20.1280.50">
    <property type="match status" value="1"/>
</dbReference>
<organism evidence="2 3">
    <name type="scientific">Fibroporia radiculosa</name>
    <dbReference type="NCBI Taxonomy" id="599839"/>
    <lineage>
        <taxon>Eukaryota</taxon>
        <taxon>Fungi</taxon>
        <taxon>Dikarya</taxon>
        <taxon>Basidiomycota</taxon>
        <taxon>Agaricomycotina</taxon>
        <taxon>Agaricomycetes</taxon>
        <taxon>Polyporales</taxon>
        <taxon>Fibroporiaceae</taxon>
        <taxon>Fibroporia</taxon>
    </lineage>
</organism>
<keyword evidence="3" id="KW-1185">Reference proteome</keyword>
<dbReference type="InterPro" id="IPR001810">
    <property type="entry name" value="F-box_dom"/>
</dbReference>
<proteinExistence type="predicted"/>
<reference evidence="2 3" key="1">
    <citation type="journal article" date="2012" name="Appl. Environ. Microbiol.">
        <title>Short-read sequencing for genomic analysis of the brown rot fungus Fibroporia radiculosa.</title>
        <authorList>
            <person name="Tang J.D."/>
            <person name="Perkins A.D."/>
            <person name="Sonstegard T.S."/>
            <person name="Schroeder S.G."/>
            <person name="Burgess S.C."/>
            <person name="Diehl S.V."/>
        </authorList>
    </citation>
    <scope>NUCLEOTIDE SEQUENCE [LARGE SCALE GENOMIC DNA]</scope>
    <source>
        <strain evidence="2 3">TFFH 294</strain>
    </source>
</reference>
<dbReference type="PANTHER" id="PTHR31350">
    <property type="entry name" value="SI:DKEY-261L7.2"/>
    <property type="match status" value="1"/>
</dbReference>
<feature type="domain" description="Hemimethylated DNA-binding" evidence="1">
    <location>
        <begin position="486"/>
        <end position="575"/>
    </location>
</feature>
<dbReference type="GeneID" id="24098039"/>
<dbReference type="InterPro" id="IPR032698">
    <property type="entry name" value="SirB1_N"/>
</dbReference>
<evidence type="ECO:0000259" key="1">
    <source>
        <dbReference type="SMART" id="SM00992"/>
    </source>
</evidence>
<dbReference type="InterPro" id="IPR036623">
    <property type="entry name" value="Hemimethylated_DNA-bd_sf"/>
</dbReference>
<dbReference type="RefSeq" id="XP_012182411.1">
    <property type="nucleotide sequence ID" value="XM_012327021.1"/>
</dbReference>
<dbReference type="STRING" id="599839.J4G8W7"/>
<dbReference type="Pfam" id="PF08755">
    <property type="entry name" value="YccV-like"/>
    <property type="match status" value="1"/>
</dbReference>
<evidence type="ECO:0000313" key="3">
    <source>
        <dbReference type="Proteomes" id="UP000006352"/>
    </source>
</evidence>
<dbReference type="SMART" id="SM00992">
    <property type="entry name" value="YccV-like"/>
    <property type="match status" value="1"/>
</dbReference>
<dbReference type="EMBL" id="HE797102">
    <property type="protein sequence ID" value="CCM03128.1"/>
    <property type="molecule type" value="Genomic_DNA"/>
</dbReference>
<evidence type="ECO:0000313" key="2">
    <source>
        <dbReference type="EMBL" id="CCM03128.1"/>
    </source>
</evidence>
<dbReference type="InterPro" id="IPR011722">
    <property type="entry name" value="Hemimethylated_DNA-bd_dom"/>
</dbReference>
<dbReference type="InterPro" id="IPR036047">
    <property type="entry name" value="F-box-like_dom_sf"/>
</dbReference>
<dbReference type="Proteomes" id="UP000006352">
    <property type="component" value="Unassembled WGS sequence"/>
</dbReference>
<dbReference type="OrthoDB" id="28868at2759"/>
<gene>
    <name evidence="2" type="ORF">FIBRA_05249</name>
</gene>
<dbReference type="PANTHER" id="PTHR31350:SF21">
    <property type="entry name" value="F-BOX ONLY PROTEIN 21"/>
    <property type="match status" value="1"/>
</dbReference>
<dbReference type="SUPFAM" id="SSF141255">
    <property type="entry name" value="YccV-like"/>
    <property type="match status" value="1"/>
</dbReference>
<dbReference type="SUPFAM" id="SSF81383">
    <property type="entry name" value="F-box domain"/>
    <property type="match status" value="1"/>
</dbReference>